<dbReference type="PROSITE" id="PS51257">
    <property type="entry name" value="PROKAR_LIPOPROTEIN"/>
    <property type="match status" value="1"/>
</dbReference>
<evidence type="ECO:0000313" key="1">
    <source>
        <dbReference type="EMBL" id="SDQ67012.1"/>
    </source>
</evidence>
<protein>
    <recommendedName>
        <fullName evidence="3">Lipoprotein</fullName>
    </recommendedName>
</protein>
<accession>A0A1H1CS61</accession>
<dbReference type="OrthoDB" id="9128754at2"/>
<dbReference type="EMBL" id="FNKJ01000003">
    <property type="protein sequence ID" value="SDQ67012.1"/>
    <property type="molecule type" value="Genomic_DNA"/>
</dbReference>
<keyword evidence="2" id="KW-1185">Reference proteome</keyword>
<gene>
    <name evidence="1" type="ORF">SAMN04490195_1358</name>
</gene>
<dbReference type="Proteomes" id="UP000199570">
    <property type="component" value="Unassembled WGS sequence"/>
</dbReference>
<reference evidence="2" key="1">
    <citation type="submission" date="2016-10" db="EMBL/GenBank/DDBJ databases">
        <authorList>
            <person name="Varghese N."/>
            <person name="Submissions S."/>
        </authorList>
    </citation>
    <scope>NUCLEOTIDE SEQUENCE [LARGE SCALE GENOMIC DNA]</scope>
    <source>
        <strain evidence="2">BS3775</strain>
    </source>
</reference>
<sequence length="85" mass="9213">MKSFILFALIVFIAGCANHPGECALGTPRADCLPGTNGYAERQRRMKAAAEERSSKELADDQKCRSYGAIPGSDAYVSCRAQLEK</sequence>
<evidence type="ECO:0008006" key="3">
    <source>
        <dbReference type="Google" id="ProtNLM"/>
    </source>
</evidence>
<organism evidence="1 2">
    <name type="scientific">Pseudomonas moorei</name>
    <dbReference type="NCBI Taxonomy" id="395599"/>
    <lineage>
        <taxon>Bacteria</taxon>
        <taxon>Pseudomonadati</taxon>
        <taxon>Pseudomonadota</taxon>
        <taxon>Gammaproteobacteria</taxon>
        <taxon>Pseudomonadales</taxon>
        <taxon>Pseudomonadaceae</taxon>
        <taxon>Pseudomonas</taxon>
    </lineage>
</organism>
<name>A0A1H1CS61_9PSED</name>
<proteinExistence type="predicted"/>
<evidence type="ECO:0000313" key="2">
    <source>
        <dbReference type="Proteomes" id="UP000199570"/>
    </source>
</evidence>
<dbReference type="RefSeq" id="WP_090318999.1">
    <property type="nucleotide sequence ID" value="NZ_FNKJ01000003.1"/>
</dbReference>
<dbReference type="AlphaFoldDB" id="A0A1H1CS61"/>